<evidence type="ECO:0000313" key="1">
    <source>
        <dbReference type="EMBL" id="SMB78507.1"/>
    </source>
</evidence>
<accession>A0A1W1UBR1</accession>
<dbReference type="EMBL" id="FWWU01000002">
    <property type="protein sequence ID" value="SMB78507.1"/>
    <property type="molecule type" value="Genomic_DNA"/>
</dbReference>
<organism evidence="1 2">
    <name type="scientific">Deinococcus hopiensis KR-140</name>
    <dbReference type="NCBI Taxonomy" id="695939"/>
    <lineage>
        <taxon>Bacteria</taxon>
        <taxon>Thermotogati</taxon>
        <taxon>Deinococcota</taxon>
        <taxon>Deinococci</taxon>
        <taxon>Deinococcales</taxon>
        <taxon>Deinococcaceae</taxon>
        <taxon>Deinococcus</taxon>
    </lineage>
</organism>
<name>A0A1W1UBR1_9DEIO</name>
<dbReference type="AlphaFoldDB" id="A0A1W1UBR1"/>
<proteinExistence type="predicted"/>
<dbReference type="OrthoDB" id="66345at2"/>
<reference evidence="1 2" key="1">
    <citation type="submission" date="2017-04" db="EMBL/GenBank/DDBJ databases">
        <authorList>
            <person name="Afonso C.L."/>
            <person name="Miller P.J."/>
            <person name="Scott M.A."/>
            <person name="Spackman E."/>
            <person name="Goraichik I."/>
            <person name="Dimitrov K.M."/>
            <person name="Suarez D.L."/>
            <person name="Swayne D.E."/>
        </authorList>
    </citation>
    <scope>NUCLEOTIDE SEQUENCE [LARGE SCALE GENOMIC DNA]</scope>
    <source>
        <strain evidence="1 2">KR-140</strain>
    </source>
</reference>
<sequence length="77" mass="8577">MVLRRLEWLSADRSDLKLTFNAPLPGLHADRTPALQECALDLTERNKRVVQGEEGAARWSMFGVVTSAMAVKMGEYA</sequence>
<gene>
    <name evidence="1" type="ORF">SAMN00790413_06686</name>
</gene>
<evidence type="ECO:0000313" key="2">
    <source>
        <dbReference type="Proteomes" id="UP000192582"/>
    </source>
</evidence>
<keyword evidence="2" id="KW-1185">Reference proteome</keyword>
<dbReference type="RefSeq" id="WP_084045246.1">
    <property type="nucleotide sequence ID" value="NZ_FWWU01000002.1"/>
</dbReference>
<dbReference type="Proteomes" id="UP000192582">
    <property type="component" value="Unassembled WGS sequence"/>
</dbReference>
<protein>
    <submittedName>
        <fullName evidence="1">Uncharacterized protein</fullName>
    </submittedName>
</protein>